<evidence type="ECO:0000259" key="2">
    <source>
        <dbReference type="Pfam" id="PF12146"/>
    </source>
</evidence>
<evidence type="ECO:0000256" key="1">
    <source>
        <dbReference type="SAM" id="SignalP"/>
    </source>
</evidence>
<keyword evidence="1" id="KW-0732">Signal</keyword>
<dbReference type="Pfam" id="PF12146">
    <property type="entry name" value="Hydrolase_4"/>
    <property type="match status" value="1"/>
</dbReference>
<protein>
    <submittedName>
        <fullName evidence="4">Alpha/beta fold hydrolase</fullName>
    </submittedName>
</protein>
<dbReference type="RefSeq" id="WP_243321170.1">
    <property type="nucleotide sequence ID" value="NZ_JALGCL010000002.1"/>
</dbReference>
<reference evidence="4 5" key="1">
    <citation type="submission" date="2022-03" db="EMBL/GenBank/DDBJ databases">
        <title>Luteimonas soily sp. nov., a novel bacterium isolated from the soil.</title>
        <authorList>
            <person name="Zhang X."/>
        </authorList>
    </citation>
    <scope>NUCLEOTIDE SEQUENCE [LARGE SCALE GENOMIC DNA]</scope>
    <source>
        <strain evidence="4 5">50</strain>
    </source>
</reference>
<evidence type="ECO:0000259" key="3">
    <source>
        <dbReference type="Pfam" id="PF13026"/>
    </source>
</evidence>
<evidence type="ECO:0000313" key="5">
    <source>
        <dbReference type="Proteomes" id="UP001165423"/>
    </source>
</evidence>
<keyword evidence="4" id="KW-0378">Hydrolase</keyword>
<dbReference type="PANTHER" id="PTHR43265">
    <property type="entry name" value="ESTERASE ESTD"/>
    <property type="match status" value="1"/>
</dbReference>
<dbReference type="Proteomes" id="UP001165423">
    <property type="component" value="Unassembled WGS sequence"/>
</dbReference>
<dbReference type="Gene3D" id="3.10.450.590">
    <property type="match status" value="1"/>
</dbReference>
<dbReference type="InterPro" id="IPR053145">
    <property type="entry name" value="AB_hydrolase_Est10"/>
</dbReference>
<sequence length="444" mass="45935">MKILETMLLAVAMMLPSIVAAQDAAPAPPADATAIALQLLDRLDAHDYAAAETAFGAQMAAAVPADKLQQVWESLPQVAGDATGRGEPLVAAQDGVQVVTIPLHYARAELVARVVVAADGSVAGFMVQPPAAPAAPPPPADANFGETDFSVGEGERALPGTLATPKAAPPAAGFPAVVLVHGSGPQDRDESIGPNKPFLDIARGLAAQGIAVLRYEKRTKARPQDFAAGGVTIDSETTDDAVAAVEALRKAPGIDPSRVFVLGHSQGAMMAPRIAQHSGHVAGLILLAAPARPLLDILVEQRKRMAVLDDGRTSAEESAALEALKQQVAAVRASADVPVAQSPMGQPAAYWRSTDAVDPVAEARAVGLPMLVLQGTRDIQVVDADWQGWKGAFHDDPNVEFKLYEGLNHLGIAVQGDDDVAAYAAPGHVDAQLVSDAAAWLGAH</sequence>
<dbReference type="EMBL" id="JALGCL010000002">
    <property type="protein sequence ID" value="MCJ0826065.1"/>
    <property type="molecule type" value="Genomic_DNA"/>
</dbReference>
<dbReference type="Pfam" id="PF13026">
    <property type="entry name" value="DUF3887"/>
    <property type="match status" value="1"/>
</dbReference>
<dbReference type="SUPFAM" id="SSF53474">
    <property type="entry name" value="alpha/beta-Hydrolases"/>
    <property type="match status" value="1"/>
</dbReference>
<name>A0ABT0A500_9GAMM</name>
<dbReference type="PANTHER" id="PTHR43265:SF1">
    <property type="entry name" value="ESTERASE ESTD"/>
    <property type="match status" value="1"/>
</dbReference>
<keyword evidence="5" id="KW-1185">Reference proteome</keyword>
<evidence type="ECO:0000313" key="4">
    <source>
        <dbReference type="EMBL" id="MCJ0826065.1"/>
    </source>
</evidence>
<feature type="chain" id="PRO_5045091086" evidence="1">
    <location>
        <begin position="22"/>
        <end position="444"/>
    </location>
</feature>
<dbReference type="InterPro" id="IPR024981">
    <property type="entry name" value="DUF3887"/>
</dbReference>
<feature type="domain" description="Serine aminopeptidase S33" evidence="2">
    <location>
        <begin position="198"/>
        <end position="409"/>
    </location>
</feature>
<organism evidence="4 5">
    <name type="scientific">Cognatiluteimonas sedimenti</name>
    <dbReference type="NCBI Taxonomy" id="2927791"/>
    <lineage>
        <taxon>Bacteria</taxon>
        <taxon>Pseudomonadati</taxon>
        <taxon>Pseudomonadota</taxon>
        <taxon>Gammaproteobacteria</taxon>
        <taxon>Lysobacterales</taxon>
        <taxon>Lysobacteraceae</taxon>
        <taxon>Cognatiluteimonas</taxon>
    </lineage>
</organism>
<accession>A0ABT0A500</accession>
<proteinExistence type="predicted"/>
<dbReference type="InterPro" id="IPR022742">
    <property type="entry name" value="Hydrolase_4"/>
</dbReference>
<dbReference type="InterPro" id="IPR029058">
    <property type="entry name" value="AB_hydrolase_fold"/>
</dbReference>
<comment type="caution">
    <text evidence="4">The sequence shown here is derived from an EMBL/GenBank/DDBJ whole genome shotgun (WGS) entry which is preliminary data.</text>
</comment>
<feature type="domain" description="DUF3887" evidence="3">
    <location>
        <begin position="38"/>
        <end position="125"/>
    </location>
</feature>
<gene>
    <name evidence="4" type="ORF">MQC88_08860</name>
</gene>
<dbReference type="Gene3D" id="3.40.50.1820">
    <property type="entry name" value="alpha/beta hydrolase"/>
    <property type="match status" value="1"/>
</dbReference>
<feature type="signal peptide" evidence="1">
    <location>
        <begin position="1"/>
        <end position="21"/>
    </location>
</feature>
<dbReference type="GO" id="GO:0016787">
    <property type="term" value="F:hydrolase activity"/>
    <property type="evidence" value="ECO:0007669"/>
    <property type="project" value="UniProtKB-KW"/>
</dbReference>